<feature type="transmembrane region" description="Helical" evidence="1">
    <location>
        <begin position="222"/>
        <end position="242"/>
    </location>
</feature>
<dbReference type="PANTHER" id="PTHR23028:SF131">
    <property type="entry name" value="BLR2367 PROTEIN"/>
    <property type="match status" value="1"/>
</dbReference>
<feature type="transmembrane region" description="Helical" evidence="1">
    <location>
        <begin position="137"/>
        <end position="156"/>
    </location>
</feature>
<feature type="transmembrane region" description="Helical" evidence="1">
    <location>
        <begin position="20"/>
        <end position="38"/>
    </location>
</feature>
<feature type="domain" description="Acyltransferase 3" evidence="2">
    <location>
        <begin position="18"/>
        <end position="329"/>
    </location>
</feature>
<feature type="transmembrane region" description="Helical" evidence="1">
    <location>
        <begin position="50"/>
        <end position="74"/>
    </location>
</feature>
<feature type="transmembrane region" description="Helical" evidence="1">
    <location>
        <begin position="95"/>
        <end position="117"/>
    </location>
</feature>
<feature type="transmembrane region" description="Helical" evidence="1">
    <location>
        <begin position="161"/>
        <end position="180"/>
    </location>
</feature>
<keyword evidence="1" id="KW-0812">Transmembrane</keyword>
<evidence type="ECO:0000259" key="2">
    <source>
        <dbReference type="Pfam" id="PF01757"/>
    </source>
</evidence>
<dbReference type="GO" id="GO:0000271">
    <property type="term" value="P:polysaccharide biosynthetic process"/>
    <property type="evidence" value="ECO:0007669"/>
    <property type="project" value="TreeGrafter"/>
</dbReference>
<keyword evidence="1" id="KW-1133">Transmembrane helix</keyword>
<dbReference type="GO" id="GO:0016020">
    <property type="term" value="C:membrane"/>
    <property type="evidence" value="ECO:0007669"/>
    <property type="project" value="TreeGrafter"/>
</dbReference>
<comment type="caution">
    <text evidence="3">The sequence shown here is derived from an EMBL/GenBank/DDBJ whole genome shotgun (WGS) entry which is preliminary data.</text>
</comment>
<dbReference type="EMBL" id="SJPI01000002">
    <property type="protein sequence ID" value="TWT51221.1"/>
    <property type="molecule type" value="Genomic_DNA"/>
</dbReference>
<accession>A0A5C5WM97</accession>
<protein>
    <submittedName>
        <fullName evidence="3">Acyltransferase family protein</fullName>
    </submittedName>
</protein>
<name>A0A5C5WM97_9BACT</name>
<evidence type="ECO:0000313" key="4">
    <source>
        <dbReference type="Proteomes" id="UP000316598"/>
    </source>
</evidence>
<evidence type="ECO:0000256" key="1">
    <source>
        <dbReference type="SAM" id="Phobius"/>
    </source>
</evidence>
<dbReference type="PANTHER" id="PTHR23028">
    <property type="entry name" value="ACETYLTRANSFERASE"/>
    <property type="match status" value="1"/>
</dbReference>
<feature type="transmembrane region" description="Helical" evidence="1">
    <location>
        <begin position="186"/>
        <end position="210"/>
    </location>
</feature>
<keyword evidence="3" id="KW-0012">Acyltransferase</keyword>
<dbReference type="GO" id="GO:0016747">
    <property type="term" value="F:acyltransferase activity, transferring groups other than amino-acyl groups"/>
    <property type="evidence" value="ECO:0007669"/>
    <property type="project" value="InterPro"/>
</dbReference>
<dbReference type="InterPro" id="IPR002656">
    <property type="entry name" value="Acyl_transf_3_dom"/>
</dbReference>
<evidence type="ECO:0000313" key="3">
    <source>
        <dbReference type="EMBL" id="TWT51221.1"/>
    </source>
</evidence>
<gene>
    <name evidence="3" type="ORF">Pla22_39980</name>
</gene>
<feature type="transmembrane region" description="Helical" evidence="1">
    <location>
        <begin position="317"/>
        <end position="339"/>
    </location>
</feature>
<keyword evidence="3" id="KW-0808">Transferase</keyword>
<organism evidence="3 4">
    <name type="scientific">Rubripirellula amarantea</name>
    <dbReference type="NCBI Taxonomy" id="2527999"/>
    <lineage>
        <taxon>Bacteria</taxon>
        <taxon>Pseudomonadati</taxon>
        <taxon>Planctomycetota</taxon>
        <taxon>Planctomycetia</taxon>
        <taxon>Pirellulales</taxon>
        <taxon>Pirellulaceae</taxon>
        <taxon>Rubripirellula</taxon>
    </lineage>
</organism>
<dbReference type="InterPro" id="IPR050879">
    <property type="entry name" value="Acyltransferase_3"/>
</dbReference>
<dbReference type="OrthoDB" id="9796461at2"/>
<keyword evidence="1" id="KW-0472">Membrane</keyword>
<dbReference type="Proteomes" id="UP000316598">
    <property type="component" value="Unassembled WGS sequence"/>
</dbReference>
<dbReference type="Pfam" id="PF01757">
    <property type="entry name" value="Acyl_transf_3"/>
    <property type="match status" value="1"/>
</dbReference>
<reference evidence="3 4" key="1">
    <citation type="submission" date="2019-02" db="EMBL/GenBank/DDBJ databases">
        <title>Deep-cultivation of Planctomycetes and their phenomic and genomic characterization uncovers novel biology.</title>
        <authorList>
            <person name="Wiegand S."/>
            <person name="Jogler M."/>
            <person name="Boedeker C."/>
            <person name="Pinto D."/>
            <person name="Vollmers J."/>
            <person name="Rivas-Marin E."/>
            <person name="Kohn T."/>
            <person name="Peeters S.H."/>
            <person name="Heuer A."/>
            <person name="Rast P."/>
            <person name="Oberbeckmann S."/>
            <person name="Bunk B."/>
            <person name="Jeske O."/>
            <person name="Meyerdierks A."/>
            <person name="Storesund J.E."/>
            <person name="Kallscheuer N."/>
            <person name="Luecker S."/>
            <person name="Lage O.M."/>
            <person name="Pohl T."/>
            <person name="Merkel B.J."/>
            <person name="Hornburger P."/>
            <person name="Mueller R.-W."/>
            <person name="Bruemmer F."/>
            <person name="Labrenz M."/>
            <person name="Spormann A.M."/>
            <person name="Op Den Camp H."/>
            <person name="Overmann J."/>
            <person name="Amann R."/>
            <person name="Jetten M.S.M."/>
            <person name="Mascher T."/>
            <person name="Medema M.H."/>
            <person name="Devos D.P."/>
            <person name="Kaster A.-K."/>
            <person name="Ovreas L."/>
            <person name="Rohde M."/>
            <person name="Galperin M.Y."/>
            <person name="Jogler C."/>
        </authorList>
    </citation>
    <scope>NUCLEOTIDE SEQUENCE [LARGE SCALE GENOMIC DNA]</scope>
    <source>
        <strain evidence="3 4">Pla22</strain>
    </source>
</reference>
<feature type="transmembrane region" description="Helical" evidence="1">
    <location>
        <begin position="280"/>
        <end position="297"/>
    </location>
</feature>
<dbReference type="AlphaFoldDB" id="A0A5C5WM97"/>
<dbReference type="RefSeq" id="WP_146516309.1">
    <property type="nucleotide sequence ID" value="NZ_SJPI01000002.1"/>
</dbReference>
<feature type="transmembrane region" description="Helical" evidence="1">
    <location>
        <begin position="248"/>
        <end position="268"/>
    </location>
</feature>
<sequence length="348" mass="38395">MDQSVAPPRERRTKLNTLQVLRAVAALAVLVFHASDISRVLGFTDGPHPVLLHLGPLGVNLFFVLSGFIIYYVHGKDIGIADRARNYTWRRFSRVWPLYAFITLANTVAELAVGGPFEGGRILSSLLFLDAKPVVNVGWTLVHEAFFYAMFGAAIVGGRKFAASLVVGFCALAIFAQLSSDETDSLYHWVFSAQKWYFVTGLGLACVFANQLQLGDAKASKRFGIGLFAALFVCSIIALPFGSLATRMGWHLMVALAIAACVGLLVFCETRFNLWLPRSLVYIGNASYSLYLVHSSVQYHLMKIASKISPALTSDHLLFTLVVVSFVAILAGILCYELVEKRLMKWFR</sequence>
<keyword evidence="4" id="KW-1185">Reference proteome</keyword>
<proteinExistence type="predicted"/>